<sequence>MRLTFLGTTSNNGNCPTLYATDRGTLVVQGYAVTDPLAREQLRDLLPGEDAVEIPRELLQHLR</sequence>
<evidence type="ECO:0000313" key="1">
    <source>
        <dbReference type="EMBL" id="RAG81608.1"/>
    </source>
</evidence>
<dbReference type="RefSeq" id="WP_111506726.1">
    <property type="nucleotide sequence ID" value="NZ_QKYN01000151.1"/>
</dbReference>
<organism evidence="1 2">
    <name type="scientific">Streptacidiphilus pinicola</name>
    <dbReference type="NCBI Taxonomy" id="2219663"/>
    <lineage>
        <taxon>Bacteria</taxon>
        <taxon>Bacillati</taxon>
        <taxon>Actinomycetota</taxon>
        <taxon>Actinomycetes</taxon>
        <taxon>Kitasatosporales</taxon>
        <taxon>Streptomycetaceae</taxon>
        <taxon>Streptacidiphilus</taxon>
    </lineage>
</organism>
<protein>
    <submittedName>
        <fullName evidence="1">Uncharacterized protein</fullName>
    </submittedName>
</protein>
<reference evidence="1 2" key="1">
    <citation type="submission" date="2018-06" db="EMBL/GenBank/DDBJ databases">
        <title>Streptacidiphilus pinicola sp. nov., isolated from pine grove soil.</title>
        <authorList>
            <person name="Roh S.G."/>
            <person name="Park S."/>
            <person name="Kim M.-K."/>
            <person name="Yun B.-R."/>
            <person name="Park J."/>
            <person name="Kim M.J."/>
            <person name="Kim Y.S."/>
            <person name="Kim S.B."/>
        </authorList>
    </citation>
    <scope>NUCLEOTIDE SEQUENCE [LARGE SCALE GENOMIC DNA]</scope>
    <source>
        <strain evidence="1 2">MMS16-CNU450</strain>
    </source>
</reference>
<keyword evidence="2" id="KW-1185">Reference proteome</keyword>
<evidence type="ECO:0000313" key="2">
    <source>
        <dbReference type="Proteomes" id="UP000248889"/>
    </source>
</evidence>
<dbReference type="EMBL" id="QKYN01000151">
    <property type="protein sequence ID" value="RAG81608.1"/>
    <property type="molecule type" value="Genomic_DNA"/>
</dbReference>
<dbReference type="AlphaFoldDB" id="A0A2X0J2G8"/>
<comment type="caution">
    <text evidence="1">The sequence shown here is derived from an EMBL/GenBank/DDBJ whole genome shotgun (WGS) entry which is preliminary data.</text>
</comment>
<dbReference type="Proteomes" id="UP000248889">
    <property type="component" value="Unassembled WGS sequence"/>
</dbReference>
<gene>
    <name evidence="1" type="ORF">DN069_31910</name>
</gene>
<proteinExistence type="predicted"/>
<accession>A0A2X0J2G8</accession>
<name>A0A2X0J2G8_9ACTN</name>
<dbReference type="OrthoDB" id="3577809at2"/>